<dbReference type="InterPro" id="IPR037185">
    <property type="entry name" value="EmrE-like"/>
</dbReference>
<keyword evidence="5 6" id="KW-0472">Membrane</keyword>
<comment type="caution">
    <text evidence="8">The sequence shown here is derived from an EMBL/GenBank/DDBJ whole genome shotgun (WGS) entry which is preliminary data.</text>
</comment>
<comment type="subcellular location">
    <subcellularLocation>
        <location evidence="1">Membrane</location>
        <topology evidence="1">Multi-pass membrane protein</topology>
    </subcellularLocation>
</comment>
<feature type="transmembrane region" description="Helical" evidence="6">
    <location>
        <begin position="12"/>
        <end position="35"/>
    </location>
</feature>
<feature type="domain" description="EamA" evidence="7">
    <location>
        <begin position="163"/>
        <end position="297"/>
    </location>
</feature>
<feature type="domain" description="EamA" evidence="7">
    <location>
        <begin position="18"/>
        <end position="145"/>
    </location>
</feature>
<sequence length="318" mass="33185">MAPAPHGASGVALTAQYVGAAAVWGASFLFIKVAVGGLSPAQVVLGRLLCGALVLALIMVVTRRRWPRGLRVWGHLAAIGAVMCVIPFLLFSWAAQYLPAGLSSIYNATTPIATMLVALAILPSERLTRVKMLGLFIAAAGVVLVAAPWSARVTDTGSETFLWAQLACLGGTTCYGIGFVYTRRFARDHDYDAITISASQIGAGAILILLLTPSIGTGTVTLSPEIVASVVVLGGVGTGLAYIWYTNVINAWGATVASTVTYLTPIGGVILGVLILGETIHWNEIVGGTIVIIAILIGQGHPQTRRRTKTPVLTKQTA</sequence>
<organism evidence="8 9">
    <name type="scientific">Cryobacterium psychrophilum</name>
    <dbReference type="NCBI Taxonomy" id="41988"/>
    <lineage>
        <taxon>Bacteria</taxon>
        <taxon>Bacillati</taxon>
        <taxon>Actinomycetota</taxon>
        <taxon>Actinomycetes</taxon>
        <taxon>Micrococcales</taxon>
        <taxon>Microbacteriaceae</taxon>
        <taxon>Cryobacterium</taxon>
    </lineage>
</organism>
<dbReference type="PANTHER" id="PTHR32322">
    <property type="entry name" value="INNER MEMBRANE TRANSPORTER"/>
    <property type="match status" value="1"/>
</dbReference>
<dbReference type="EMBL" id="SOHQ01000044">
    <property type="protein sequence ID" value="TFD75380.1"/>
    <property type="molecule type" value="Genomic_DNA"/>
</dbReference>
<dbReference type="SUPFAM" id="SSF103481">
    <property type="entry name" value="Multidrug resistance efflux transporter EmrE"/>
    <property type="match status" value="2"/>
</dbReference>
<dbReference type="Proteomes" id="UP000298218">
    <property type="component" value="Unassembled WGS sequence"/>
</dbReference>
<dbReference type="OrthoDB" id="5242975at2"/>
<dbReference type="Pfam" id="PF00892">
    <property type="entry name" value="EamA"/>
    <property type="match status" value="2"/>
</dbReference>
<dbReference type="AlphaFoldDB" id="A0A4Y8KIH4"/>
<dbReference type="InterPro" id="IPR000620">
    <property type="entry name" value="EamA_dom"/>
</dbReference>
<feature type="transmembrane region" description="Helical" evidence="6">
    <location>
        <begin position="161"/>
        <end position="181"/>
    </location>
</feature>
<gene>
    <name evidence="8" type="ORF">E3T53_16175</name>
</gene>
<dbReference type="GO" id="GO:0016020">
    <property type="term" value="C:membrane"/>
    <property type="evidence" value="ECO:0007669"/>
    <property type="project" value="UniProtKB-SubCell"/>
</dbReference>
<evidence type="ECO:0000256" key="3">
    <source>
        <dbReference type="ARBA" id="ARBA00022692"/>
    </source>
</evidence>
<evidence type="ECO:0000256" key="5">
    <source>
        <dbReference type="ARBA" id="ARBA00023136"/>
    </source>
</evidence>
<feature type="transmembrane region" description="Helical" evidence="6">
    <location>
        <begin position="226"/>
        <end position="245"/>
    </location>
</feature>
<reference evidence="8 9" key="1">
    <citation type="submission" date="2019-03" db="EMBL/GenBank/DDBJ databases">
        <title>Genomics of glacier-inhabiting Cryobacterium strains.</title>
        <authorList>
            <person name="Liu Q."/>
            <person name="Xin Y.-H."/>
        </authorList>
    </citation>
    <scope>NUCLEOTIDE SEQUENCE [LARGE SCALE GENOMIC DNA]</scope>
    <source>
        <strain evidence="8 9">CGMCC 1.4292</strain>
    </source>
</reference>
<feature type="transmembrane region" description="Helical" evidence="6">
    <location>
        <begin position="105"/>
        <end position="123"/>
    </location>
</feature>
<evidence type="ECO:0000256" key="1">
    <source>
        <dbReference type="ARBA" id="ARBA00004141"/>
    </source>
</evidence>
<feature type="transmembrane region" description="Helical" evidence="6">
    <location>
        <begin position="130"/>
        <end position="149"/>
    </location>
</feature>
<evidence type="ECO:0000313" key="9">
    <source>
        <dbReference type="Proteomes" id="UP000298218"/>
    </source>
</evidence>
<accession>A0A4Y8KIH4</accession>
<protein>
    <submittedName>
        <fullName evidence="8">DMT family transporter</fullName>
    </submittedName>
</protein>
<keyword evidence="4 6" id="KW-1133">Transmembrane helix</keyword>
<name>A0A4Y8KIH4_9MICO</name>
<feature type="transmembrane region" description="Helical" evidence="6">
    <location>
        <begin position="252"/>
        <end position="274"/>
    </location>
</feature>
<feature type="transmembrane region" description="Helical" evidence="6">
    <location>
        <begin position="41"/>
        <end position="61"/>
    </location>
</feature>
<evidence type="ECO:0000256" key="6">
    <source>
        <dbReference type="SAM" id="Phobius"/>
    </source>
</evidence>
<evidence type="ECO:0000256" key="4">
    <source>
        <dbReference type="ARBA" id="ARBA00022989"/>
    </source>
</evidence>
<dbReference type="PANTHER" id="PTHR32322:SF9">
    <property type="entry name" value="AMINO-ACID METABOLITE EFFLUX PUMP-RELATED"/>
    <property type="match status" value="1"/>
</dbReference>
<comment type="similarity">
    <text evidence="2">Belongs to the EamA transporter family.</text>
</comment>
<feature type="transmembrane region" description="Helical" evidence="6">
    <location>
        <begin position="193"/>
        <end position="214"/>
    </location>
</feature>
<evidence type="ECO:0000313" key="8">
    <source>
        <dbReference type="EMBL" id="TFD75380.1"/>
    </source>
</evidence>
<proteinExistence type="inferred from homology"/>
<feature type="transmembrane region" description="Helical" evidence="6">
    <location>
        <begin position="280"/>
        <end position="298"/>
    </location>
</feature>
<feature type="transmembrane region" description="Helical" evidence="6">
    <location>
        <begin position="73"/>
        <end position="93"/>
    </location>
</feature>
<evidence type="ECO:0000256" key="2">
    <source>
        <dbReference type="ARBA" id="ARBA00007362"/>
    </source>
</evidence>
<keyword evidence="3 6" id="KW-0812">Transmembrane</keyword>
<evidence type="ECO:0000259" key="7">
    <source>
        <dbReference type="Pfam" id="PF00892"/>
    </source>
</evidence>
<dbReference type="InterPro" id="IPR050638">
    <property type="entry name" value="AA-Vitamin_Transporters"/>
</dbReference>
<keyword evidence="9" id="KW-1185">Reference proteome</keyword>